<proteinExistence type="predicted"/>
<dbReference type="EMBL" id="CP022048">
    <property type="protein sequence ID" value="ASE38433.1"/>
    <property type="molecule type" value="Genomic_DNA"/>
</dbReference>
<dbReference type="AlphaFoldDB" id="A0A1Z3U567"/>
<gene>
    <name evidence="1" type="ORF">CEP68_02335</name>
</gene>
<name>A0A1Z3U567_BREVE</name>
<dbReference type="RefSeq" id="WP_088582245.1">
    <property type="nucleotide sequence ID" value="NZ_CP022048.2"/>
</dbReference>
<reference evidence="2" key="1">
    <citation type="submission" date="2017-06" db="EMBL/GenBank/DDBJ databases">
        <title>FDA dAtabase for Regulatory Grade micrObial Sequences (FDA-ARGOS): Supporting development and validation of Infectious Disease Dx tests.</title>
        <authorList>
            <person name="Minogue T."/>
            <person name="Wolcott M."/>
            <person name="Wasieloski L."/>
            <person name="Aguilar W."/>
            <person name="Moore D."/>
            <person name="Tallon L."/>
            <person name="Sadzewicz L."/>
            <person name="Sengamalay N."/>
            <person name="Ott S."/>
            <person name="Godinez A."/>
            <person name="Nagaraj S."/>
            <person name="Nadendla S."/>
            <person name="Geyer C."/>
            <person name="Sichtig H."/>
        </authorList>
    </citation>
    <scope>NUCLEOTIDE SEQUENCE [LARGE SCALE GENOMIC DNA]</scope>
    <source>
        <strain evidence="2">FDAARGOS_289</strain>
    </source>
</reference>
<sequence length="134" mass="14173">MTYSNANTSGLENAGHIVWWKAGGVSYYPEGEAFGVSKSCRVEPLVTAASAQARIAELESALAAAQNADADRVRKLETIADLADELINRGGLVNRGVDRGLVVVEKADRSDPHYRLCLALEALKSTAAKEGGEG</sequence>
<dbReference type="KEGG" id="bvc:CEP68_02335"/>
<accession>A0A1Z3U567</accession>
<evidence type="ECO:0000313" key="2">
    <source>
        <dbReference type="Proteomes" id="UP000197050"/>
    </source>
</evidence>
<dbReference type="GeneID" id="34015093"/>
<dbReference type="Proteomes" id="UP000197050">
    <property type="component" value="Chromosome"/>
</dbReference>
<protein>
    <submittedName>
        <fullName evidence="1">Uncharacterized protein</fullName>
    </submittedName>
</protein>
<organism evidence="1 2">
    <name type="scientific">Brevundimonas vesicularis</name>
    <name type="common">Pseudomonas vesicularis</name>
    <dbReference type="NCBI Taxonomy" id="41276"/>
    <lineage>
        <taxon>Bacteria</taxon>
        <taxon>Pseudomonadati</taxon>
        <taxon>Pseudomonadota</taxon>
        <taxon>Alphaproteobacteria</taxon>
        <taxon>Caulobacterales</taxon>
        <taxon>Caulobacteraceae</taxon>
        <taxon>Brevundimonas</taxon>
    </lineage>
</organism>
<evidence type="ECO:0000313" key="1">
    <source>
        <dbReference type="EMBL" id="ASE38433.1"/>
    </source>
</evidence>